<comment type="caution">
    <text evidence="1">The sequence shown here is derived from an EMBL/GenBank/DDBJ whole genome shotgun (WGS) entry which is preliminary data.</text>
</comment>
<dbReference type="EMBL" id="WTYH01000001">
    <property type="protein sequence ID" value="MXO93536.1"/>
    <property type="molecule type" value="Genomic_DNA"/>
</dbReference>
<proteinExistence type="predicted"/>
<keyword evidence="2" id="KW-1185">Reference proteome</keyword>
<dbReference type="InterPro" id="IPR029063">
    <property type="entry name" value="SAM-dependent_MTases_sf"/>
</dbReference>
<gene>
    <name evidence="1" type="ORF">GRI62_07945</name>
</gene>
<evidence type="ECO:0000313" key="1">
    <source>
        <dbReference type="EMBL" id="MXO93536.1"/>
    </source>
</evidence>
<dbReference type="Pfam" id="PF06080">
    <property type="entry name" value="DUF938"/>
    <property type="match status" value="1"/>
</dbReference>
<dbReference type="RefSeq" id="WP_131452800.1">
    <property type="nucleotide sequence ID" value="NZ_BMJK01000001.1"/>
</dbReference>
<dbReference type="PANTHER" id="PTHR20974:SF0">
    <property type="entry name" value="UPF0585 PROTEIN CG18661"/>
    <property type="match status" value="1"/>
</dbReference>
<dbReference type="Gene3D" id="3.40.50.150">
    <property type="entry name" value="Vaccinia Virus protein VP39"/>
    <property type="match status" value="1"/>
</dbReference>
<accession>A0A845A314</accession>
<sequence>MKCRAPAAARNRDPIAAVLAEELPAAGLVLEIASGTGEHAAHFARAFPQLDWQPSDPDPDALISIAAWQADSGLANLRMPITLDAAAPVWPVGQADAVVCINMVHISEWEATTGLFRGCANILTPEAPVILYGPYLEGGVETAQSNLAFDRSLKDRNPAWGLRSLGAVDRVADNWGFRRTRRVPMPANNLALVYRRK</sequence>
<dbReference type="OrthoDB" id="5525831at2"/>
<evidence type="ECO:0000313" key="2">
    <source>
        <dbReference type="Proteomes" id="UP000460626"/>
    </source>
</evidence>
<dbReference type="Proteomes" id="UP000460626">
    <property type="component" value="Unassembled WGS sequence"/>
</dbReference>
<dbReference type="SUPFAM" id="SSF53335">
    <property type="entry name" value="S-adenosyl-L-methionine-dependent methyltransferases"/>
    <property type="match status" value="1"/>
</dbReference>
<name>A0A845A314_9SPHN</name>
<dbReference type="InterPro" id="IPR010342">
    <property type="entry name" value="DUF938"/>
</dbReference>
<protein>
    <submittedName>
        <fullName evidence="1">DUF938 domain-containing protein</fullName>
    </submittedName>
</protein>
<organism evidence="1 2">
    <name type="scientific">Aurantiacibacter arachoides</name>
    <dbReference type="NCBI Taxonomy" id="1850444"/>
    <lineage>
        <taxon>Bacteria</taxon>
        <taxon>Pseudomonadati</taxon>
        <taxon>Pseudomonadota</taxon>
        <taxon>Alphaproteobacteria</taxon>
        <taxon>Sphingomonadales</taxon>
        <taxon>Erythrobacteraceae</taxon>
        <taxon>Aurantiacibacter</taxon>
    </lineage>
</organism>
<reference evidence="1 2" key="1">
    <citation type="submission" date="2019-12" db="EMBL/GenBank/DDBJ databases">
        <title>Genomic-based taxomic classification of the family Erythrobacteraceae.</title>
        <authorList>
            <person name="Xu L."/>
        </authorList>
    </citation>
    <scope>NUCLEOTIDE SEQUENCE [LARGE SCALE GENOMIC DNA]</scope>
    <source>
        <strain evidence="1 2">RC4-10-4</strain>
    </source>
</reference>
<dbReference type="AlphaFoldDB" id="A0A845A314"/>
<dbReference type="PANTHER" id="PTHR20974">
    <property type="entry name" value="UPF0585 PROTEIN CG18661"/>
    <property type="match status" value="1"/>
</dbReference>